<proteinExistence type="predicted"/>
<dbReference type="RefSeq" id="WP_076928393.1">
    <property type="nucleotide sequence ID" value="NZ_LT605205.1"/>
</dbReference>
<dbReference type="KEGG" id="psac:PSM36_1898"/>
<feature type="domain" description="Transposase IS204/IS1001/IS1096/IS1165 zinc-finger" evidence="1">
    <location>
        <begin position="49"/>
        <end position="81"/>
    </location>
</feature>
<keyword evidence="2" id="KW-0862">Zinc</keyword>
<dbReference type="EMBL" id="LT605205">
    <property type="protein sequence ID" value="SCD20714.1"/>
    <property type="molecule type" value="Genomic_DNA"/>
</dbReference>
<evidence type="ECO:0000313" key="6">
    <source>
        <dbReference type="Proteomes" id="UP000187464"/>
    </source>
</evidence>
<sequence>MTTSDILERILLPINDLWCVDNVQINEEEKSVYVHLSYKFDFVEIDGRDYPIYDYRHERNWRHLDLWQYKTYLTARIPRYKIGGEIRSVDVSWADTGERLTTLLEKKR</sequence>
<dbReference type="Proteomes" id="UP000187464">
    <property type="component" value="Chromosome I"/>
</dbReference>
<accession>A0A1R3SZ02</accession>
<dbReference type="KEGG" id="psac:PSM36_0274"/>
<evidence type="ECO:0000313" key="3">
    <source>
        <dbReference type="EMBL" id="SCD19109.1"/>
    </source>
</evidence>
<reference evidence="3 6" key="1">
    <citation type="submission" date="2016-08" db="EMBL/GenBank/DDBJ databases">
        <authorList>
            <person name="Seilhamer J.J."/>
        </authorList>
    </citation>
    <scope>NUCLEOTIDE SEQUENCE [LARGE SCALE GENOMIC DNA]</scope>
    <source>
        <strain evidence="3">M3/6</strain>
    </source>
</reference>
<dbReference type="InterPro" id="IPR029261">
    <property type="entry name" value="Transposase_Znf"/>
</dbReference>
<evidence type="ECO:0000313" key="2">
    <source>
        <dbReference type="EMBL" id="SCD19025.1"/>
    </source>
</evidence>
<organism evidence="3 6">
    <name type="scientific">Proteiniphilum saccharofermentans</name>
    <dbReference type="NCBI Taxonomy" id="1642647"/>
    <lineage>
        <taxon>Bacteria</taxon>
        <taxon>Pseudomonadati</taxon>
        <taxon>Bacteroidota</taxon>
        <taxon>Bacteroidia</taxon>
        <taxon>Bacteroidales</taxon>
        <taxon>Dysgonomonadaceae</taxon>
        <taxon>Proteiniphilum</taxon>
    </lineage>
</organism>
<dbReference type="STRING" id="1642647.PSM36_0189"/>
<dbReference type="KEGG" id="psac:PSM36_0189"/>
<gene>
    <name evidence="2" type="ORF">PSM36_0189</name>
    <name evidence="3" type="ORF">PSM36_0274</name>
    <name evidence="4" type="ORF">PSM36_1898</name>
    <name evidence="5" type="ORF">PSM36_1955</name>
</gene>
<keyword evidence="2" id="KW-0863">Zinc-finger</keyword>
<keyword evidence="6" id="KW-1185">Reference proteome</keyword>
<dbReference type="EMBL" id="LT605205">
    <property type="protein sequence ID" value="SCD19109.1"/>
    <property type="molecule type" value="Genomic_DNA"/>
</dbReference>
<dbReference type="EMBL" id="LT605205">
    <property type="protein sequence ID" value="SCD20764.1"/>
    <property type="molecule type" value="Genomic_DNA"/>
</dbReference>
<evidence type="ECO:0000313" key="4">
    <source>
        <dbReference type="EMBL" id="SCD20714.1"/>
    </source>
</evidence>
<keyword evidence="2" id="KW-0479">Metal-binding</keyword>
<protein>
    <submittedName>
        <fullName evidence="2 4">Zinc-finger of transposase IS204/IS1001/IS1096/IS1165</fullName>
    </submittedName>
</protein>
<dbReference type="Pfam" id="PF14690">
    <property type="entry name" value="Zn_ribbon_ISL3"/>
    <property type="match status" value="1"/>
</dbReference>
<evidence type="ECO:0000313" key="5">
    <source>
        <dbReference type="EMBL" id="SCD20764.1"/>
    </source>
</evidence>
<evidence type="ECO:0000259" key="1">
    <source>
        <dbReference type="Pfam" id="PF14690"/>
    </source>
</evidence>
<dbReference type="EMBL" id="LT605205">
    <property type="protein sequence ID" value="SCD19025.1"/>
    <property type="molecule type" value="Genomic_DNA"/>
</dbReference>
<name>A0A1R3SZ02_9BACT</name>
<dbReference type="AlphaFoldDB" id="A0A1R3SZ02"/>
<dbReference type="KEGG" id="psac:PSM36_1955"/>
<dbReference type="GO" id="GO:0008270">
    <property type="term" value="F:zinc ion binding"/>
    <property type="evidence" value="ECO:0007669"/>
    <property type="project" value="UniProtKB-KW"/>
</dbReference>